<dbReference type="GO" id="GO:0032021">
    <property type="term" value="C:NELF complex"/>
    <property type="evidence" value="ECO:0007669"/>
    <property type="project" value="InterPro"/>
</dbReference>
<comment type="subcellular location">
    <subcellularLocation>
        <location evidence="2">Chromosome</location>
    </subcellularLocation>
    <subcellularLocation>
        <location evidence="1">Nucleus</location>
    </subcellularLocation>
</comment>
<keyword evidence="6" id="KW-0678">Repressor</keyword>
<gene>
    <name evidence="14" type="ORF">AVEN_40359_1</name>
</gene>
<accession>A0A4Y2M5I0</accession>
<sequence length="324" mass="37071">MYRKYILEFPKELTNEEKELKSKYEILRRLKEKLSLFHKQEVPKDSSELLITDDRPKKCPQDDLKKTALQILKTSGNLKKTSYVGKSTKEFKKAFRQSGEINGGQNSCAKGDYTPQSEPQPRSVIVRGQNLTSELLHKAFDSAGDIWKMRLDHNNQSAVITFKKSANARIAANNVNNSVIDGKQLGVKLMKTRNTVWSEISAADAKFDKYLKSREKRTIHVSYKGSLTMQDFRTIFRGIGKIEKIYLSSRNPASSPSKKRFAFLTFEFEEDARRALDEKDGEVFNGVHLRITPQKTLFSDSAIPVTASQEKDSREIITFDEQLF</sequence>
<evidence type="ECO:0000256" key="5">
    <source>
        <dbReference type="ARBA" id="ARBA00022454"/>
    </source>
</evidence>
<evidence type="ECO:0000313" key="14">
    <source>
        <dbReference type="EMBL" id="GBN21690.1"/>
    </source>
</evidence>
<dbReference type="OrthoDB" id="21467at2759"/>
<evidence type="ECO:0000256" key="4">
    <source>
        <dbReference type="ARBA" id="ARBA00014464"/>
    </source>
</evidence>
<keyword evidence="9" id="KW-0804">Transcription</keyword>
<keyword evidence="5" id="KW-0158">Chromosome</keyword>
<dbReference type="GO" id="GO:0003723">
    <property type="term" value="F:RNA binding"/>
    <property type="evidence" value="ECO:0007669"/>
    <property type="project" value="UniProtKB-UniRule"/>
</dbReference>
<reference evidence="14 15" key="1">
    <citation type="journal article" date="2019" name="Sci. Rep.">
        <title>Orb-weaving spider Araneus ventricosus genome elucidates the spidroin gene catalogue.</title>
        <authorList>
            <person name="Kono N."/>
            <person name="Nakamura H."/>
            <person name="Ohtoshi R."/>
            <person name="Moran D.A.P."/>
            <person name="Shinohara A."/>
            <person name="Yoshida Y."/>
            <person name="Fujiwara M."/>
            <person name="Mori M."/>
            <person name="Tomita M."/>
            <person name="Arakawa K."/>
        </authorList>
    </citation>
    <scope>NUCLEOTIDE SEQUENCE [LARGE SCALE GENOMIC DNA]</scope>
</reference>
<evidence type="ECO:0000256" key="9">
    <source>
        <dbReference type="ARBA" id="ARBA00023163"/>
    </source>
</evidence>
<evidence type="ECO:0000256" key="6">
    <source>
        <dbReference type="ARBA" id="ARBA00022491"/>
    </source>
</evidence>
<evidence type="ECO:0000256" key="1">
    <source>
        <dbReference type="ARBA" id="ARBA00004123"/>
    </source>
</evidence>
<dbReference type="Gene3D" id="3.30.70.330">
    <property type="match status" value="2"/>
</dbReference>
<keyword evidence="7 11" id="KW-0694">RNA-binding</keyword>
<feature type="domain" description="RRM" evidence="13">
    <location>
        <begin position="217"/>
        <end position="296"/>
    </location>
</feature>
<dbReference type="SUPFAM" id="SSF54928">
    <property type="entry name" value="RNA-binding domain, RBD"/>
    <property type="match status" value="1"/>
</dbReference>
<dbReference type="InterPro" id="IPR012677">
    <property type="entry name" value="Nucleotide-bd_a/b_plait_sf"/>
</dbReference>
<dbReference type="Proteomes" id="UP000499080">
    <property type="component" value="Unassembled WGS sequence"/>
</dbReference>
<evidence type="ECO:0000256" key="10">
    <source>
        <dbReference type="ARBA" id="ARBA00023242"/>
    </source>
</evidence>
<feature type="domain" description="RRM" evidence="13">
    <location>
        <begin position="122"/>
        <end position="192"/>
    </location>
</feature>
<keyword evidence="10" id="KW-0539">Nucleus</keyword>
<dbReference type="GO" id="GO:0005694">
    <property type="term" value="C:chromosome"/>
    <property type="evidence" value="ECO:0007669"/>
    <property type="project" value="UniProtKB-SubCell"/>
</dbReference>
<evidence type="ECO:0000256" key="3">
    <source>
        <dbReference type="ARBA" id="ARBA00006120"/>
    </source>
</evidence>
<feature type="region of interest" description="Disordered" evidence="12">
    <location>
        <begin position="102"/>
        <end position="121"/>
    </location>
</feature>
<evidence type="ECO:0000256" key="8">
    <source>
        <dbReference type="ARBA" id="ARBA00023015"/>
    </source>
</evidence>
<dbReference type="EMBL" id="BGPR01006767">
    <property type="protein sequence ID" value="GBN21690.1"/>
    <property type="molecule type" value="Genomic_DNA"/>
</dbReference>
<evidence type="ECO:0000313" key="15">
    <source>
        <dbReference type="Proteomes" id="UP000499080"/>
    </source>
</evidence>
<name>A0A4Y2M5I0_ARAVE</name>
<evidence type="ECO:0000256" key="2">
    <source>
        <dbReference type="ARBA" id="ARBA00004286"/>
    </source>
</evidence>
<keyword evidence="8" id="KW-0805">Transcription regulation</keyword>
<dbReference type="InterPro" id="IPR000504">
    <property type="entry name" value="RRM_dom"/>
</dbReference>
<dbReference type="InterPro" id="IPR033102">
    <property type="entry name" value="NELFE"/>
</dbReference>
<dbReference type="Pfam" id="PF00076">
    <property type="entry name" value="RRM_1"/>
    <property type="match status" value="1"/>
</dbReference>
<dbReference type="InterPro" id="IPR035979">
    <property type="entry name" value="RBD_domain_sf"/>
</dbReference>
<comment type="similarity">
    <text evidence="3">Belongs to the RRM NELF-E family.</text>
</comment>
<comment type="caution">
    <text evidence="14">The sequence shown here is derived from an EMBL/GenBank/DDBJ whole genome shotgun (WGS) entry which is preliminary data.</text>
</comment>
<proteinExistence type="inferred from homology"/>
<organism evidence="14 15">
    <name type="scientific">Araneus ventricosus</name>
    <name type="common">Orbweaver spider</name>
    <name type="synonym">Epeira ventricosa</name>
    <dbReference type="NCBI Taxonomy" id="182803"/>
    <lineage>
        <taxon>Eukaryota</taxon>
        <taxon>Metazoa</taxon>
        <taxon>Ecdysozoa</taxon>
        <taxon>Arthropoda</taxon>
        <taxon>Chelicerata</taxon>
        <taxon>Arachnida</taxon>
        <taxon>Araneae</taxon>
        <taxon>Araneomorphae</taxon>
        <taxon>Entelegynae</taxon>
        <taxon>Araneoidea</taxon>
        <taxon>Araneidae</taxon>
        <taxon>Araneus</taxon>
    </lineage>
</organism>
<protein>
    <recommendedName>
        <fullName evidence="4">Negative elongation factor E</fullName>
    </recommendedName>
</protein>
<dbReference type="CDD" id="cd00590">
    <property type="entry name" value="RRM_SF"/>
    <property type="match status" value="1"/>
</dbReference>
<evidence type="ECO:0000259" key="13">
    <source>
        <dbReference type="PROSITE" id="PS50102"/>
    </source>
</evidence>
<dbReference type="SMART" id="SM00360">
    <property type="entry name" value="RRM"/>
    <property type="match status" value="2"/>
</dbReference>
<dbReference type="PROSITE" id="PS50102">
    <property type="entry name" value="RRM"/>
    <property type="match status" value="2"/>
</dbReference>
<evidence type="ECO:0000256" key="11">
    <source>
        <dbReference type="PROSITE-ProRule" id="PRU00176"/>
    </source>
</evidence>
<dbReference type="PANTHER" id="PTHR17250:SF0">
    <property type="entry name" value="NEGATIVE ELONGATION FACTOR E"/>
    <property type="match status" value="1"/>
</dbReference>
<keyword evidence="15" id="KW-1185">Reference proteome</keyword>
<evidence type="ECO:0000256" key="7">
    <source>
        <dbReference type="ARBA" id="ARBA00022884"/>
    </source>
</evidence>
<feature type="compositionally biased region" description="Polar residues" evidence="12">
    <location>
        <begin position="102"/>
        <end position="120"/>
    </location>
</feature>
<dbReference type="GO" id="GO:0034244">
    <property type="term" value="P:negative regulation of transcription elongation by RNA polymerase II"/>
    <property type="evidence" value="ECO:0007669"/>
    <property type="project" value="TreeGrafter"/>
</dbReference>
<evidence type="ECO:0000256" key="12">
    <source>
        <dbReference type="SAM" id="MobiDB-lite"/>
    </source>
</evidence>
<dbReference type="PANTHER" id="PTHR17250">
    <property type="entry name" value="NEGATIVE ELONGATION FACTOR E"/>
    <property type="match status" value="1"/>
</dbReference>
<dbReference type="AlphaFoldDB" id="A0A4Y2M5I0"/>